<gene>
    <name evidence="1" type="ORF">PG996_000688</name>
</gene>
<keyword evidence="2" id="KW-1185">Reference proteome</keyword>
<protein>
    <submittedName>
        <fullName evidence="1">Uncharacterized protein</fullName>
    </submittedName>
</protein>
<organism evidence="1 2">
    <name type="scientific">Apiospora saccharicola</name>
    <dbReference type="NCBI Taxonomy" id="335842"/>
    <lineage>
        <taxon>Eukaryota</taxon>
        <taxon>Fungi</taxon>
        <taxon>Dikarya</taxon>
        <taxon>Ascomycota</taxon>
        <taxon>Pezizomycotina</taxon>
        <taxon>Sordariomycetes</taxon>
        <taxon>Xylariomycetidae</taxon>
        <taxon>Amphisphaeriales</taxon>
        <taxon>Apiosporaceae</taxon>
        <taxon>Apiospora</taxon>
    </lineage>
</organism>
<reference evidence="1 2" key="1">
    <citation type="submission" date="2023-01" db="EMBL/GenBank/DDBJ databases">
        <title>Analysis of 21 Apiospora genomes using comparative genomics revels a genus with tremendous synthesis potential of carbohydrate active enzymes and secondary metabolites.</title>
        <authorList>
            <person name="Sorensen T."/>
        </authorList>
    </citation>
    <scope>NUCLEOTIDE SEQUENCE [LARGE SCALE GENOMIC DNA]</scope>
    <source>
        <strain evidence="1 2">CBS 83171</strain>
    </source>
</reference>
<dbReference type="Proteomes" id="UP001446871">
    <property type="component" value="Unassembled WGS sequence"/>
</dbReference>
<evidence type="ECO:0000313" key="2">
    <source>
        <dbReference type="Proteomes" id="UP001446871"/>
    </source>
</evidence>
<evidence type="ECO:0000313" key="1">
    <source>
        <dbReference type="EMBL" id="KAK8081907.1"/>
    </source>
</evidence>
<comment type="caution">
    <text evidence="1">The sequence shown here is derived from an EMBL/GenBank/DDBJ whole genome shotgun (WGS) entry which is preliminary data.</text>
</comment>
<dbReference type="EMBL" id="JAQQWM010000001">
    <property type="protein sequence ID" value="KAK8081907.1"/>
    <property type="molecule type" value="Genomic_DNA"/>
</dbReference>
<name>A0ABR1WFW9_9PEZI</name>
<accession>A0ABR1WFW9</accession>
<sequence>MTDKQAQPAKPVTQNATTRYLTKESLQKLLEKLFPGQTDFKIRNWLQMKDDQWSFTAPTEVKELEETIAGGNEARHSRRDR</sequence>
<proteinExistence type="predicted"/>